<accession>A0AAD6ZDH7</accession>
<dbReference type="EMBL" id="JARIHO010000058">
    <property type="protein sequence ID" value="KAJ7318356.1"/>
    <property type="molecule type" value="Genomic_DNA"/>
</dbReference>
<evidence type="ECO:0000313" key="2">
    <source>
        <dbReference type="Proteomes" id="UP001218218"/>
    </source>
</evidence>
<dbReference type="Proteomes" id="UP001218218">
    <property type="component" value="Unassembled WGS sequence"/>
</dbReference>
<gene>
    <name evidence="1" type="ORF">DFH08DRAFT_1036531</name>
</gene>
<keyword evidence="2" id="KW-1185">Reference proteome</keyword>
<organism evidence="1 2">
    <name type="scientific">Mycena albidolilacea</name>
    <dbReference type="NCBI Taxonomy" id="1033008"/>
    <lineage>
        <taxon>Eukaryota</taxon>
        <taxon>Fungi</taxon>
        <taxon>Dikarya</taxon>
        <taxon>Basidiomycota</taxon>
        <taxon>Agaricomycotina</taxon>
        <taxon>Agaricomycetes</taxon>
        <taxon>Agaricomycetidae</taxon>
        <taxon>Agaricales</taxon>
        <taxon>Marasmiineae</taxon>
        <taxon>Mycenaceae</taxon>
        <taxon>Mycena</taxon>
    </lineage>
</organism>
<protein>
    <recommendedName>
        <fullName evidence="3">F-box domain-containing protein</fullName>
    </recommendedName>
</protein>
<comment type="caution">
    <text evidence="1">The sequence shown here is derived from an EMBL/GenBank/DDBJ whole genome shotgun (WGS) entry which is preliminary data.</text>
</comment>
<reference evidence="1" key="1">
    <citation type="submission" date="2023-03" db="EMBL/GenBank/DDBJ databases">
        <title>Massive genome expansion in bonnet fungi (Mycena s.s.) driven by repeated elements and novel gene families across ecological guilds.</title>
        <authorList>
            <consortium name="Lawrence Berkeley National Laboratory"/>
            <person name="Harder C.B."/>
            <person name="Miyauchi S."/>
            <person name="Viragh M."/>
            <person name="Kuo A."/>
            <person name="Thoen E."/>
            <person name="Andreopoulos B."/>
            <person name="Lu D."/>
            <person name="Skrede I."/>
            <person name="Drula E."/>
            <person name="Henrissat B."/>
            <person name="Morin E."/>
            <person name="Kohler A."/>
            <person name="Barry K."/>
            <person name="LaButti K."/>
            <person name="Morin E."/>
            <person name="Salamov A."/>
            <person name="Lipzen A."/>
            <person name="Mereny Z."/>
            <person name="Hegedus B."/>
            <person name="Baldrian P."/>
            <person name="Stursova M."/>
            <person name="Weitz H."/>
            <person name="Taylor A."/>
            <person name="Grigoriev I.V."/>
            <person name="Nagy L.G."/>
            <person name="Martin F."/>
            <person name="Kauserud H."/>
        </authorList>
    </citation>
    <scope>NUCLEOTIDE SEQUENCE</scope>
    <source>
        <strain evidence="1">CBHHK002</strain>
    </source>
</reference>
<evidence type="ECO:0000313" key="1">
    <source>
        <dbReference type="EMBL" id="KAJ7318356.1"/>
    </source>
</evidence>
<evidence type="ECO:0008006" key="3">
    <source>
        <dbReference type="Google" id="ProtNLM"/>
    </source>
</evidence>
<dbReference type="SUPFAM" id="SSF52047">
    <property type="entry name" value="RNI-like"/>
    <property type="match status" value="1"/>
</dbReference>
<sequence>MFLQLCPRLFTYDPQSKPTIDSIPLELLTEIWKLLRDSPSTLNRIPKVSRSWSRAKDITTLWGTLWITETTDIQLLSTWIRRAGQSDLDIHISFGRAATDVHLSNSMGRDSPAKFVDIMDILKPVSINWRCLELFGPHYFDVLLKSDLVSTLPVPRLTHFSIKLDEPPLSLQSAEPSTDSIFHSNLYLTTVHILGYPVDWDFFPFRTITTLTLGPFPATSVLHWNTFAQAIAESPNLVSIGFVAALPSIAAGPAGYLRLDLPAAKNLSLRFVPVDELTHLLEFLHIPQLESLTLCLVSSIGGDQELVHCVNSLPISFPNITTLSIESIILLDTPQQAISPFFTHFSQLTTLRLNFGPGLPISFWHALVSRANDPNALPRLQNLAFIDTPLLSVQELVLLREMAGQPVCELSLHFSNSFFGDFHSLRSSSSMTWLTDHTRWFFLTEGDRVPWVQAGFERTF</sequence>
<dbReference type="AlphaFoldDB" id="A0AAD6ZDH7"/>
<proteinExistence type="predicted"/>
<name>A0AAD6ZDH7_9AGAR</name>